<dbReference type="InterPro" id="IPR051459">
    <property type="entry name" value="Cytochrome_c-type_DH"/>
</dbReference>
<dbReference type="Pfam" id="PF00034">
    <property type="entry name" value="Cytochrom_C"/>
    <property type="match status" value="1"/>
</dbReference>
<comment type="subcellular location">
    <subcellularLocation>
        <location evidence="1">Cell membrane</location>
    </subcellularLocation>
</comment>
<evidence type="ECO:0000256" key="7">
    <source>
        <dbReference type="ARBA" id="ARBA00023004"/>
    </source>
</evidence>
<evidence type="ECO:0000256" key="6">
    <source>
        <dbReference type="ARBA" id="ARBA00022737"/>
    </source>
</evidence>
<keyword evidence="5" id="KW-0732">Signal</keyword>
<dbReference type="PANTHER" id="PTHR35008:SF8">
    <property type="entry name" value="ALCOHOL DEHYDROGENASE CYTOCHROME C SUBUNIT"/>
    <property type="match status" value="1"/>
</dbReference>
<keyword evidence="8" id="KW-0472">Membrane</keyword>
<dbReference type="InterPro" id="IPR014353">
    <property type="entry name" value="Membr-bd_ADH_cyt_c"/>
</dbReference>
<evidence type="ECO:0000256" key="3">
    <source>
        <dbReference type="ARBA" id="ARBA00022617"/>
    </source>
</evidence>
<keyword evidence="4 9" id="KW-0479">Metal-binding</keyword>
<sequence>MLKMTTRRMVGAAVGMSLMTGGQAGDALERHGEYLSRAGNCMGCHTRPGGEPFAGGVRFVTPFGILYSTNITPDSSTGLGDWSDEDFLRAMHEGVRPDGEHLYPAFPYTAYTLLSREDVLAIKAYLDTQPAVDYRPPPNQGRLPFGNRTLMGPWKWLNLEQRRFDPTAYDDPQVARGAYLSEALGHCGECHTPRTWSQGLDRDRHYAGAVQGGWAAWNITPGPRGIGNWSQDKLINYLRNGHQRGEAVAAGPMAAVVSSSLRHLSDGDLAAMAAYLMNMPARPGQVPAREEIQPGEPGSRDAGAELLLISACESCHLPNGRGVAGPYPSSFPNYSAVRDPSGRNLIKVLLHGLERQGQDRDFFMPAYRDLLTDTQIAALATLIARRYGGHEGAFDAAEVARLRQEAPE</sequence>
<dbReference type="Proteomes" id="UP001595630">
    <property type="component" value="Unassembled WGS sequence"/>
</dbReference>
<proteinExistence type="predicted"/>
<dbReference type="EMBL" id="JBHRXZ010000001">
    <property type="protein sequence ID" value="MFC3606188.1"/>
    <property type="molecule type" value="Genomic_DNA"/>
</dbReference>
<keyword evidence="12" id="KW-1185">Reference proteome</keyword>
<evidence type="ECO:0000259" key="10">
    <source>
        <dbReference type="PROSITE" id="PS51007"/>
    </source>
</evidence>
<dbReference type="InterPro" id="IPR009056">
    <property type="entry name" value="Cyt_c-like_dom"/>
</dbReference>
<organism evidence="11 12">
    <name type="scientific">Stutzerimonas tarimensis</name>
    <dbReference type="NCBI Taxonomy" id="1507735"/>
    <lineage>
        <taxon>Bacteria</taxon>
        <taxon>Pseudomonadati</taxon>
        <taxon>Pseudomonadota</taxon>
        <taxon>Gammaproteobacteria</taxon>
        <taxon>Pseudomonadales</taxon>
        <taxon>Pseudomonadaceae</taxon>
        <taxon>Stutzerimonas</taxon>
    </lineage>
</organism>
<evidence type="ECO:0000256" key="4">
    <source>
        <dbReference type="ARBA" id="ARBA00022723"/>
    </source>
</evidence>
<dbReference type="PANTHER" id="PTHR35008">
    <property type="entry name" value="BLL4482 PROTEIN-RELATED"/>
    <property type="match status" value="1"/>
</dbReference>
<feature type="domain" description="Cytochrome c" evidence="10">
    <location>
        <begin position="172"/>
        <end position="280"/>
    </location>
</feature>
<dbReference type="SUPFAM" id="SSF46626">
    <property type="entry name" value="Cytochrome c"/>
    <property type="match status" value="3"/>
</dbReference>
<evidence type="ECO:0000313" key="11">
    <source>
        <dbReference type="EMBL" id="MFC3606188.1"/>
    </source>
</evidence>
<accession>A0ABV7T3S4</accession>
<name>A0ABV7T3S4_9GAMM</name>
<feature type="domain" description="Cytochrome c" evidence="10">
    <location>
        <begin position="298"/>
        <end position="387"/>
    </location>
</feature>
<evidence type="ECO:0000256" key="5">
    <source>
        <dbReference type="ARBA" id="ARBA00022729"/>
    </source>
</evidence>
<keyword evidence="6" id="KW-0677">Repeat</keyword>
<dbReference type="Gene3D" id="1.10.760.10">
    <property type="entry name" value="Cytochrome c-like domain"/>
    <property type="match status" value="3"/>
</dbReference>
<evidence type="ECO:0000256" key="9">
    <source>
        <dbReference type="PROSITE-ProRule" id="PRU00433"/>
    </source>
</evidence>
<keyword evidence="3 9" id="KW-0349">Heme</keyword>
<dbReference type="PROSITE" id="PS51007">
    <property type="entry name" value="CYTC"/>
    <property type="match status" value="3"/>
</dbReference>
<evidence type="ECO:0000256" key="2">
    <source>
        <dbReference type="ARBA" id="ARBA00022475"/>
    </source>
</evidence>
<keyword evidence="7 9" id="KW-0408">Iron</keyword>
<dbReference type="PIRSF" id="PIRSF000018">
    <property type="entry name" value="Mb_ADH_cyt_c"/>
    <property type="match status" value="1"/>
</dbReference>
<comment type="caution">
    <text evidence="11">The sequence shown here is derived from an EMBL/GenBank/DDBJ whole genome shotgun (WGS) entry which is preliminary data.</text>
</comment>
<evidence type="ECO:0000313" key="12">
    <source>
        <dbReference type="Proteomes" id="UP001595630"/>
    </source>
</evidence>
<reference evidence="12" key="1">
    <citation type="journal article" date="2019" name="Int. J. Syst. Evol. Microbiol.">
        <title>The Global Catalogue of Microorganisms (GCM) 10K type strain sequencing project: providing services to taxonomists for standard genome sequencing and annotation.</title>
        <authorList>
            <consortium name="The Broad Institute Genomics Platform"/>
            <consortium name="The Broad Institute Genome Sequencing Center for Infectious Disease"/>
            <person name="Wu L."/>
            <person name="Ma J."/>
        </authorList>
    </citation>
    <scope>NUCLEOTIDE SEQUENCE [LARGE SCALE GENOMIC DNA]</scope>
    <source>
        <strain evidence="12">KCTC 42447</strain>
    </source>
</reference>
<dbReference type="InterPro" id="IPR036909">
    <property type="entry name" value="Cyt_c-like_dom_sf"/>
</dbReference>
<dbReference type="RefSeq" id="WP_386359928.1">
    <property type="nucleotide sequence ID" value="NZ_JBHRXZ010000001.1"/>
</dbReference>
<protein>
    <submittedName>
        <fullName evidence="11">C-type cytochrome</fullName>
    </submittedName>
</protein>
<gene>
    <name evidence="11" type="ORF">ACFOMF_00090</name>
</gene>
<keyword evidence="2" id="KW-1003">Cell membrane</keyword>
<evidence type="ECO:0000256" key="1">
    <source>
        <dbReference type="ARBA" id="ARBA00004236"/>
    </source>
</evidence>
<evidence type="ECO:0000256" key="8">
    <source>
        <dbReference type="ARBA" id="ARBA00023136"/>
    </source>
</evidence>
<feature type="domain" description="Cytochrome c" evidence="10">
    <location>
        <begin position="27"/>
        <end position="130"/>
    </location>
</feature>